<reference evidence="1" key="1">
    <citation type="journal article" date="2018" name="PLoS Negl. Trop. Dis.">
        <title>Sialome diversity of ticks revealed by RNAseq of single tick salivary glands.</title>
        <authorList>
            <person name="Perner J."/>
            <person name="Kropackova S."/>
            <person name="Kopacek P."/>
            <person name="Ribeiro J.M."/>
        </authorList>
    </citation>
    <scope>NUCLEOTIDE SEQUENCE</scope>
    <source>
        <strain evidence="1">Siblings of single egg batch collected in Ceske Budejovice</strain>
        <tissue evidence="1">Salivary glands</tissue>
    </source>
</reference>
<evidence type="ECO:0000313" key="1">
    <source>
        <dbReference type="EMBL" id="JAR88461.1"/>
    </source>
</evidence>
<accession>A0A147BCH9</accession>
<protein>
    <submittedName>
        <fullName evidence="1">Uncharacterized protein</fullName>
    </submittedName>
</protein>
<sequence length="209" mass="22306">DQATAVSFLEGSTRTASTPYVFPTATTLDDSGKDTGAHGSLLNGPVSLLQIWGRNQSTTTAEEWSSSAAMACDILSVDASSDVFEPDLEPPRHRTLNHIYMSTLTKGAQTPLWNVSKGVQTEEPHQTSTGIQASVTPPGLFHRDACPDDQCVLAVTRQSSLEVGTGSSGRPQVAQGTPEKYEGQLRQGCSLPPSGKMSIPFVIRFECHS</sequence>
<feature type="non-terminal residue" evidence="1">
    <location>
        <position position="1"/>
    </location>
</feature>
<name>A0A147BCH9_IXORI</name>
<dbReference type="AlphaFoldDB" id="A0A147BCH9"/>
<dbReference type="EMBL" id="GEGO01006943">
    <property type="protein sequence ID" value="JAR88461.1"/>
    <property type="molecule type" value="Transcribed_RNA"/>
</dbReference>
<proteinExistence type="predicted"/>
<organism evidence="1">
    <name type="scientific">Ixodes ricinus</name>
    <name type="common">Common tick</name>
    <name type="synonym">Acarus ricinus</name>
    <dbReference type="NCBI Taxonomy" id="34613"/>
    <lineage>
        <taxon>Eukaryota</taxon>
        <taxon>Metazoa</taxon>
        <taxon>Ecdysozoa</taxon>
        <taxon>Arthropoda</taxon>
        <taxon>Chelicerata</taxon>
        <taxon>Arachnida</taxon>
        <taxon>Acari</taxon>
        <taxon>Parasitiformes</taxon>
        <taxon>Ixodida</taxon>
        <taxon>Ixodoidea</taxon>
        <taxon>Ixodidae</taxon>
        <taxon>Ixodinae</taxon>
        <taxon>Ixodes</taxon>
    </lineage>
</organism>